<dbReference type="GO" id="GO:0006511">
    <property type="term" value="P:ubiquitin-dependent protein catabolic process"/>
    <property type="evidence" value="ECO:0007669"/>
    <property type="project" value="TreeGrafter"/>
</dbReference>
<dbReference type="InterPro" id="IPR035985">
    <property type="entry name" value="Ubiquitin-activating_enz"/>
</dbReference>
<protein>
    <submittedName>
        <fullName evidence="2">Ubiquitin-activating enzyme E1</fullName>
    </submittedName>
</protein>
<dbReference type="SUPFAM" id="SSF69572">
    <property type="entry name" value="Activating enzymes of the ubiquitin-like proteins"/>
    <property type="match status" value="1"/>
</dbReference>
<proteinExistence type="predicted"/>
<name>A0A3A2Z1E9_9EURO</name>
<dbReference type="InterPro" id="IPR000594">
    <property type="entry name" value="ThiF_NAD_FAD-bd"/>
</dbReference>
<dbReference type="OrthoDB" id="10255449at2759"/>
<feature type="domain" description="THIF-type NAD/FAD binding fold" evidence="1">
    <location>
        <begin position="1"/>
        <end position="76"/>
    </location>
</feature>
<dbReference type="EMBL" id="MVGC01002130">
    <property type="protein sequence ID" value="RJE16932.1"/>
    <property type="molecule type" value="Genomic_DNA"/>
</dbReference>
<dbReference type="GO" id="GO:0006974">
    <property type="term" value="P:DNA damage response"/>
    <property type="evidence" value="ECO:0007669"/>
    <property type="project" value="TreeGrafter"/>
</dbReference>
<gene>
    <name evidence="2" type="ORF">PHISCL_10731</name>
</gene>
<dbReference type="Gene3D" id="3.40.50.720">
    <property type="entry name" value="NAD(P)-binding Rossmann-like Domain"/>
    <property type="match status" value="1"/>
</dbReference>
<dbReference type="STRING" id="2070753.A0A3A2Z1E9"/>
<evidence type="ECO:0000259" key="1">
    <source>
        <dbReference type="Pfam" id="PF00899"/>
    </source>
</evidence>
<dbReference type="PANTHER" id="PTHR10953">
    <property type="entry name" value="UBIQUITIN-ACTIVATING ENZYME E1"/>
    <property type="match status" value="1"/>
</dbReference>
<dbReference type="AlphaFoldDB" id="A0A3A2Z1E9"/>
<dbReference type="GO" id="GO:0005634">
    <property type="term" value="C:nucleus"/>
    <property type="evidence" value="ECO:0007669"/>
    <property type="project" value="TreeGrafter"/>
</dbReference>
<dbReference type="Pfam" id="PF00899">
    <property type="entry name" value="ThiF"/>
    <property type="match status" value="1"/>
</dbReference>
<reference evidence="3" key="1">
    <citation type="submission" date="2017-02" db="EMBL/GenBank/DDBJ databases">
        <authorList>
            <person name="Tafer H."/>
            <person name="Lopandic K."/>
        </authorList>
    </citation>
    <scope>NUCLEOTIDE SEQUENCE [LARGE SCALE GENOMIC DNA]</scope>
    <source>
        <strain evidence="3">CBS 366.77</strain>
    </source>
</reference>
<dbReference type="Proteomes" id="UP000266188">
    <property type="component" value="Unassembled WGS sequence"/>
</dbReference>
<dbReference type="GO" id="GO:0004839">
    <property type="term" value="F:ubiquitin activating enzyme activity"/>
    <property type="evidence" value="ECO:0007669"/>
    <property type="project" value="TreeGrafter"/>
</dbReference>
<dbReference type="InterPro" id="IPR045886">
    <property type="entry name" value="ThiF/MoeB/HesA"/>
</dbReference>
<organism evidence="2 3">
    <name type="scientific">Aspergillus sclerotialis</name>
    <dbReference type="NCBI Taxonomy" id="2070753"/>
    <lineage>
        <taxon>Eukaryota</taxon>
        <taxon>Fungi</taxon>
        <taxon>Dikarya</taxon>
        <taxon>Ascomycota</taxon>
        <taxon>Pezizomycotina</taxon>
        <taxon>Eurotiomycetes</taxon>
        <taxon>Eurotiomycetidae</taxon>
        <taxon>Eurotiales</taxon>
        <taxon>Aspergillaceae</taxon>
        <taxon>Aspergillus</taxon>
        <taxon>Aspergillus subgen. Polypaecilum</taxon>
    </lineage>
</organism>
<sequence>MNPELNGHIESLRDRVGPDTEHIFNEKFWESLDGVTNALDNVDARTYVDRRCVFFRKTLLESGTLGTKGNTQVVLPSYYRVVFELPRPSREDVPYVYAEELP</sequence>
<comment type="caution">
    <text evidence="2">The sequence shown here is derived from an EMBL/GenBank/DDBJ whole genome shotgun (WGS) entry which is preliminary data.</text>
</comment>
<keyword evidence="3" id="KW-1185">Reference proteome</keyword>
<accession>A0A3A2Z1E9</accession>
<evidence type="ECO:0000313" key="2">
    <source>
        <dbReference type="EMBL" id="RJE16932.1"/>
    </source>
</evidence>
<dbReference type="GO" id="GO:0005737">
    <property type="term" value="C:cytoplasm"/>
    <property type="evidence" value="ECO:0007669"/>
    <property type="project" value="TreeGrafter"/>
</dbReference>
<dbReference type="PANTHER" id="PTHR10953:SF4">
    <property type="entry name" value="UBIQUITIN-ACTIVATING ENZYME E1 C-TERMINAL DOMAIN-CONTAINING PROTEIN"/>
    <property type="match status" value="1"/>
</dbReference>
<evidence type="ECO:0000313" key="3">
    <source>
        <dbReference type="Proteomes" id="UP000266188"/>
    </source>
</evidence>